<organism evidence="3">
    <name type="scientific">Niallia circulans</name>
    <name type="common">Bacillus circulans</name>
    <dbReference type="NCBI Taxonomy" id="1397"/>
    <lineage>
        <taxon>Bacteria</taxon>
        <taxon>Bacillati</taxon>
        <taxon>Bacillota</taxon>
        <taxon>Bacilli</taxon>
        <taxon>Bacillales</taxon>
        <taxon>Bacillaceae</taxon>
        <taxon>Niallia</taxon>
    </lineage>
</organism>
<proteinExistence type="inferred from homology"/>
<reference evidence="3" key="1">
    <citation type="submission" date="2021-04" db="EMBL/GenBank/DDBJ databases">
        <title>Genomic analysis of electroactive and textile dye degrading Bacillus circulans strain: DC10 isolated from constructed wetland-microbial fuel cells treating textile dye wastewaters.</title>
        <authorList>
            <person name="Patel D.U."/>
            <person name="Desai C.R."/>
        </authorList>
    </citation>
    <scope>NUCLEOTIDE SEQUENCE</scope>
    <source>
        <strain evidence="3">DC10</strain>
    </source>
</reference>
<dbReference type="AlphaFoldDB" id="A0A941GI13"/>
<dbReference type="PANTHER" id="PTHR40841:SF2">
    <property type="entry name" value="SIDEROPHORE-DEGRADING ESTERASE (EUROFUNG)"/>
    <property type="match status" value="1"/>
</dbReference>
<sequence>MMIKSKESFYIPDTEIWTCPMNETKNYKIFVYIPNIPVPENGFPVLYLLDGNANFGSYVEAMRLQTRTREKTGLHPAVIIGIGYETNEPYSKERYLDFTFNADQTSLPKNPAGSKWPPHGGGKEFLAFIEDTLKPLVEQNMPINTNKQMIVGHSLGGLFVLFTLFTSPSSFQYYLASSPSIHWNEEQLLEELDFLPERLSELDPSKLLLTVAEKEKSHFTNMHQKTLDLSEKLLNYHTKTFHHIFHEFKEEDHLTVLLPLINKTIAFLNDKVI</sequence>
<dbReference type="InterPro" id="IPR000801">
    <property type="entry name" value="Esterase-like"/>
</dbReference>
<comment type="caution">
    <text evidence="3">The sequence shown here is derived from an EMBL/GenBank/DDBJ whole genome shotgun (WGS) entry which is preliminary data.</text>
</comment>
<dbReference type="SUPFAM" id="SSF53474">
    <property type="entry name" value="alpha/beta-Hydrolases"/>
    <property type="match status" value="1"/>
</dbReference>
<comment type="similarity">
    <text evidence="1">Belongs to the esterase D family.</text>
</comment>
<name>A0A941GI13_NIACI</name>
<keyword evidence="2 3" id="KW-0378">Hydrolase</keyword>
<evidence type="ECO:0000256" key="1">
    <source>
        <dbReference type="ARBA" id="ARBA00005622"/>
    </source>
</evidence>
<dbReference type="GO" id="GO:0016788">
    <property type="term" value="F:hydrolase activity, acting on ester bonds"/>
    <property type="evidence" value="ECO:0007669"/>
    <property type="project" value="TreeGrafter"/>
</dbReference>
<dbReference type="Pfam" id="PF00756">
    <property type="entry name" value="Esterase"/>
    <property type="match status" value="1"/>
</dbReference>
<dbReference type="PANTHER" id="PTHR40841">
    <property type="entry name" value="SIDEROPHORE TRIACETYLFUSARININE C ESTERASE"/>
    <property type="match status" value="1"/>
</dbReference>
<gene>
    <name evidence="3" type="ORF">KD144_10455</name>
</gene>
<evidence type="ECO:0000256" key="2">
    <source>
        <dbReference type="ARBA" id="ARBA00022801"/>
    </source>
</evidence>
<dbReference type="InterPro" id="IPR029058">
    <property type="entry name" value="AB_hydrolase_fold"/>
</dbReference>
<dbReference type="Gene3D" id="3.40.50.1820">
    <property type="entry name" value="alpha/beta hydrolase"/>
    <property type="match status" value="1"/>
</dbReference>
<dbReference type="InterPro" id="IPR052558">
    <property type="entry name" value="Siderophore_Hydrolase_D"/>
</dbReference>
<evidence type="ECO:0000313" key="3">
    <source>
        <dbReference type="EMBL" id="MBR8669965.1"/>
    </source>
</evidence>
<protein>
    <submittedName>
        <fullName evidence="3">Alpha/beta hydrolase</fullName>
    </submittedName>
</protein>
<dbReference type="EMBL" id="JAGTPX010000009">
    <property type="protein sequence ID" value="MBR8669965.1"/>
    <property type="molecule type" value="Genomic_DNA"/>
</dbReference>
<accession>A0A941GI13</accession>